<gene>
    <name evidence="7" type="ORF">JYZ213_LOCUS20823</name>
</gene>
<dbReference type="EC" id="3.5.1.28" evidence="2"/>
<evidence type="ECO:0000313" key="7">
    <source>
        <dbReference type="EMBL" id="CAF1090742.1"/>
    </source>
</evidence>
<dbReference type="InterPro" id="IPR051206">
    <property type="entry name" value="NAMLAA_amidase_2"/>
</dbReference>
<dbReference type="AlphaFoldDB" id="A0A814NF36"/>
<feature type="domain" description="N-acetylmuramoyl-L-alanine amidase" evidence="6">
    <location>
        <begin position="30"/>
        <end position="188"/>
    </location>
</feature>
<dbReference type="GO" id="GO:0071555">
    <property type="term" value="P:cell wall organization"/>
    <property type="evidence" value="ECO:0007669"/>
    <property type="project" value="UniProtKB-KW"/>
</dbReference>
<dbReference type="Gene3D" id="3.40.80.10">
    <property type="entry name" value="Peptidoglycan recognition protein-like"/>
    <property type="match status" value="1"/>
</dbReference>
<dbReference type="InterPro" id="IPR002502">
    <property type="entry name" value="Amidase_domain"/>
</dbReference>
<sequence length="199" mass="22196">MTYIKLLLCLFVGFVHSWTLDYLAAKQVPSPHFNRGRSGQAITCLVLHGTAGGGTVSWFQNPTSKVSAHYVVEQDGSVVQMVSEDDTAWHNGVVTTNSVFYGRPNPNLWCIGIEFSRVVTTNSVFYGRPNPNLWCIGIEFSRNIQNNNIMPEVQIASGVRLVADIKRRYKGINIYTHDQFNVGRTCPGPSFPLARFQNA</sequence>
<proteinExistence type="predicted"/>
<protein>
    <recommendedName>
        <fullName evidence="2">N-acetylmuramoyl-L-alanine amidase</fullName>
        <ecNumber evidence="2">3.5.1.28</ecNumber>
    </recommendedName>
</protein>
<evidence type="ECO:0000256" key="5">
    <source>
        <dbReference type="SAM" id="SignalP"/>
    </source>
</evidence>
<dbReference type="PANTHER" id="PTHR30417:SF1">
    <property type="entry name" value="N-ACETYLMURAMOYL-L-ALANINE AMIDASE AMID"/>
    <property type="match status" value="1"/>
</dbReference>
<evidence type="ECO:0000259" key="6">
    <source>
        <dbReference type="SMART" id="SM00644"/>
    </source>
</evidence>
<dbReference type="GO" id="GO:0008745">
    <property type="term" value="F:N-acetylmuramoyl-L-alanine amidase activity"/>
    <property type="evidence" value="ECO:0007669"/>
    <property type="project" value="UniProtKB-EC"/>
</dbReference>
<accession>A0A814NF36</accession>
<dbReference type="GO" id="GO:0009253">
    <property type="term" value="P:peptidoglycan catabolic process"/>
    <property type="evidence" value="ECO:0007669"/>
    <property type="project" value="InterPro"/>
</dbReference>
<dbReference type="Pfam" id="PF01510">
    <property type="entry name" value="Amidase_2"/>
    <property type="match status" value="1"/>
</dbReference>
<dbReference type="GO" id="GO:0009254">
    <property type="term" value="P:peptidoglycan turnover"/>
    <property type="evidence" value="ECO:0007669"/>
    <property type="project" value="TreeGrafter"/>
</dbReference>
<comment type="caution">
    <text evidence="7">The sequence shown here is derived from an EMBL/GenBank/DDBJ whole genome shotgun (WGS) entry which is preliminary data.</text>
</comment>
<evidence type="ECO:0000256" key="3">
    <source>
        <dbReference type="ARBA" id="ARBA00022801"/>
    </source>
</evidence>
<evidence type="ECO:0000256" key="1">
    <source>
        <dbReference type="ARBA" id="ARBA00001561"/>
    </source>
</evidence>
<dbReference type="SMART" id="SM00644">
    <property type="entry name" value="Ami_2"/>
    <property type="match status" value="1"/>
</dbReference>
<keyword evidence="4" id="KW-0961">Cell wall biogenesis/degradation</keyword>
<dbReference type="PANTHER" id="PTHR30417">
    <property type="entry name" value="N-ACETYLMURAMOYL-L-ALANINE AMIDASE AMID"/>
    <property type="match status" value="1"/>
</dbReference>
<dbReference type="SUPFAM" id="SSF55846">
    <property type="entry name" value="N-acetylmuramoyl-L-alanine amidase-like"/>
    <property type="match status" value="2"/>
</dbReference>
<feature type="chain" id="PRO_5032681899" description="N-acetylmuramoyl-L-alanine amidase" evidence="5">
    <location>
        <begin position="18"/>
        <end position="199"/>
    </location>
</feature>
<evidence type="ECO:0000313" key="8">
    <source>
        <dbReference type="Proteomes" id="UP000663845"/>
    </source>
</evidence>
<keyword evidence="3" id="KW-0378">Hydrolase</keyword>
<dbReference type="EMBL" id="CAJNOG010000222">
    <property type="protein sequence ID" value="CAF1090742.1"/>
    <property type="molecule type" value="Genomic_DNA"/>
</dbReference>
<dbReference type="InterPro" id="IPR036505">
    <property type="entry name" value="Amidase/PGRP_sf"/>
</dbReference>
<keyword evidence="5" id="KW-0732">Signal</keyword>
<evidence type="ECO:0000256" key="2">
    <source>
        <dbReference type="ARBA" id="ARBA00011901"/>
    </source>
</evidence>
<organism evidence="7 8">
    <name type="scientific">Adineta steineri</name>
    <dbReference type="NCBI Taxonomy" id="433720"/>
    <lineage>
        <taxon>Eukaryota</taxon>
        <taxon>Metazoa</taxon>
        <taxon>Spiralia</taxon>
        <taxon>Gnathifera</taxon>
        <taxon>Rotifera</taxon>
        <taxon>Eurotatoria</taxon>
        <taxon>Bdelloidea</taxon>
        <taxon>Adinetida</taxon>
        <taxon>Adinetidae</taxon>
        <taxon>Adineta</taxon>
    </lineage>
</organism>
<name>A0A814NF36_9BILA</name>
<dbReference type="CDD" id="cd06583">
    <property type="entry name" value="PGRP"/>
    <property type="match status" value="1"/>
</dbReference>
<reference evidence="7" key="1">
    <citation type="submission" date="2021-02" db="EMBL/GenBank/DDBJ databases">
        <authorList>
            <person name="Nowell W R."/>
        </authorList>
    </citation>
    <scope>NUCLEOTIDE SEQUENCE</scope>
</reference>
<evidence type="ECO:0000256" key="4">
    <source>
        <dbReference type="ARBA" id="ARBA00023316"/>
    </source>
</evidence>
<feature type="signal peptide" evidence="5">
    <location>
        <begin position="1"/>
        <end position="17"/>
    </location>
</feature>
<comment type="catalytic activity">
    <reaction evidence="1">
        <text>Hydrolyzes the link between N-acetylmuramoyl residues and L-amino acid residues in certain cell-wall glycopeptides.</text>
        <dbReference type="EC" id="3.5.1.28"/>
    </reaction>
</comment>
<dbReference type="Proteomes" id="UP000663845">
    <property type="component" value="Unassembled WGS sequence"/>
</dbReference>